<keyword evidence="2" id="KW-0673">Quorum sensing</keyword>
<comment type="caution">
    <text evidence="9">The sequence shown here is derived from an EMBL/GenBank/DDBJ whole genome shotgun (WGS) entry which is preliminary data.</text>
</comment>
<evidence type="ECO:0008006" key="11">
    <source>
        <dbReference type="Google" id="ProtNLM"/>
    </source>
</evidence>
<keyword evidence="5" id="KW-0378">Hydrolase</keyword>
<evidence type="ECO:0000256" key="8">
    <source>
        <dbReference type="SAM" id="Phobius"/>
    </source>
</evidence>
<evidence type="ECO:0000256" key="1">
    <source>
        <dbReference type="ARBA" id="ARBA00022475"/>
    </source>
</evidence>
<feature type="transmembrane region" description="Helical" evidence="8">
    <location>
        <begin position="54"/>
        <end position="71"/>
    </location>
</feature>
<dbReference type="AlphaFoldDB" id="A0A140L2R1"/>
<evidence type="ECO:0000313" key="10">
    <source>
        <dbReference type="Proteomes" id="UP000070456"/>
    </source>
</evidence>
<keyword evidence="7 8" id="KW-0472">Membrane</keyword>
<keyword evidence="3" id="KW-0645">Protease</keyword>
<dbReference type="EMBL" id="LOEE01000046">
    <property type="protein sequence ID" value="KXG74836.1"/>
    <property type="molecule type" value="Genomic_DNA"/>
</dbReference>
<gene>
    <name evidence="9" type="ORF">AN619_21770</name>
</gene>
<dbReference type="GO" id="GO:0009372">
    <property type="term" value="P:quorum sensing"/>
    <property type="evidence" value="ECO:0007669"/>
    <property type="project" value="UniProtKB-KW"/>
</dbReference>
<evidence type="ECO:0000256" key="3">
    <source>
        <dbReference type="ARBA" id="ARBA00022670"/>
    </source>
</evidence>
<dbReference type="GO" id="GO:0006508">
    <property type="term" value="P:proteolysis"/>
    <property type="evidence" value="ECO:0007669"/>
    <property type="project" value="UniProtKB-KW"/>
</dbReference>
<accession>A0A140L2R1</accession>
<evidence type="ECO:0000256" key="7">
    <source>
        <dbReference type="ARBA" id="ARBA00023136"/>
    </source>
</evidence>
<feature type="transmembrane region" description="Helical" evidence="8">
    <location>
        <begin position="148"/>
        <end position="166"/>
    </location>
</feature>
<reference evidence="9 10" key="1">
    <citation type="submission" date="2015-12" db="EMBL/GenBank/DDBJ databases">
        <title>Draft genome sequence of the thermoanaerobe Thermotalea metallivorans, an isolate from the runoff channel of the Great Artesian Basin, Australia.</title>
        <authorList>
            <person name="Patel B.K."/>
        </authorList>
    </citation>
    <scope>NUCLEOTIDE SEQUENCE [LARGE SCALE GENOMIC DNA]</scope>
    <source>
        <strain evidence="9 10">B2-1</strain>
    </source>
</reference>
<keyword evidence="6 8" id="KW-1133">Transmembrane helix</keyword>
<dbReference type="InterPro" id="IPR006741">
    <property type="entry name" value="AgrB"/>
</dbReference>
<evidence type="ECO:0000256" key="4">
    <source>
        <dbReference type="ARBA" id="ARBA00022692"/>
    </source>
</evidence>
<dbReference type="Proteomes" id="UP000070456">
    <property type="component" value="Unassembled WGS sequence"/>
</dbReference>
<name>A0A140L2R1_9FIRM</name>
<organism evidence="9 10">
    <name type="scientific">Thermotalea metallivorans</name>
    <dbReference type="NCBI Taxonomy" id="520762"/>
    <lineage>
        <taxon>Bacteria</taxon>
        <taxon>Bacillati</taxon>
        <taxon>Bacillota</taxon>
        <taxon>Clostridia</taxon>
        <taxon>Peptostreptococcales</taxon>
        <taxon>Thermotaleaceae</taxon>
        <taxon>Thermotalea</taxon>
    </lineage>
</organism>
<dbReference type="GO" id="GO:0008233">
    <property type="term" value="F:peptidase activity"/>
    <property type="evidence" value="ECO:0007669"/>
    <property type="project" value="UniProtKB-KW"/>
</dbReference>
<dbReference type="STRING" id="520762.AN619_21770"/>
<protein>
    <recommendedName>
        <fullName evidence="11">Accessory gene regulator protein B</fullName>
    </recommendedName>
</protein>
<feature type="transmembrane region" description="Helical" evidence="8">
    <location>
        <begin position="172"/>
        <end position="196"/>
    </location>
</feature>
<proteinExistence type="predicted"/>
<keyword evidence="4 8" id="KW-0812">Transmembrane</keyword>
<feature type="transmembrane region" description="Helical" evidence="8">
    <location>
        <begin position="107"/>
        <end position="127"/>
    </location>
</feature>
<dbReference type="Pfam" id="PF04647">
    <property type="entry name" value="AgrB"/>
    <property type="match status" value="1"/>
</dbReference>
<keyword evidence="10" id="KW-1185">Reference proteome</keyword>
<dbReference type="SMART" id="SM00793">
    <property type="entry name" value="AgrB"/>
    <property type="match status" value="1"/>
</dbReference>
<keyword evidence="1" id="KW-1003">Cell membrane</keyword>
<sequence>MKIERLIDLILGMYKKHLNIEKKQEAILKYSLTVLLQSIIGYTLTLGFAWIFDIFWPALMIIITFSVFRSFSGGAHCSSPLNCELYSVISVNVLAFISKFISLDYQYVMPIAISTMLFSFWAVAKYAPADTPAKPITDPNKRYRLKKYSLILLCIWSTSILLYFKTVHKGNMIILASSLGLLFQSFSITKLGYAFWKGSDELLNIIQMKRGGRVC</sequence>
<evidence type="ECO:0000256" key="5">
    <source>
        <dbReference type="ARBA" id="ARBA00022801"/>
    </source>
</evidence>
<evidence type="ECO:0000256" key="6">
    <source>
        <dbReference type="ARBA" id="ARBA00022989"/>
    </source>
</evidence>
<evidence type="ECO:0000256" key="2">
    <source>
        <dbReference type="ARBA" id="ARBA00022654"/>
    </source>
</evidence>
<dbReference type="GO" id="GO:0016020">
    <property type="term" value="C:membrane"/>
    <property type="evidence" value="ECO:0007669"/>
    <property type="project" value="InterPro"/>
</dbReference>
<evidence type="ECO:0000313" key="9">
    <source>
        <dbReference type="EMBL" id="KXG74836.1"/>
    </source>
</evidence>